<dbReference type="RefSeq" id="WP_192576080.1">
    <property type="nucleotide sequence ID" value="NZ_BFBR01000001.1"/>
</dbReference>
<dbReference type="Proteomes" id="UP000245086">
    <property type="component" value="Unassembled WGS sequence"/>
</dbReference>
<feature type="domain" description="Cryptochrome/DNA photolyase FAD-binding" evidence="4">
    <location>
        <begin position="89"/>
        <end position="224"/>
    </location>
</feature>
<dbReference type="EMBL" id="BFBR01000001">
    <property type="protein sequence ID" value="GBF56382.1"/>
    <property type="molecule type" value="Genomic_DNA"/>
</dbReference>
<evidence type="ECO:0000313" key="6">
    <source>
        <dbReference type="Proteomes" id="UP000245086"/>
    </source>
</evidence>
<dbReference type="PANTHER" id="PTHR11455:SF9">
    <property type="entry name" value="CRYPTOCHROME CIRCADIAN CLOCK 5 ISOFORM X1"/>
    <property type="match status" value="1"/>
</dbReference>
<evidence type="ECO:0000259" key="4">
    <source>
        <dbReference type="Pfam" id="PF03441"/>
    </source>
</evidence>
<feature type="binding site" evidence="3">
    <location>
        <position position="89"/>
    </location>
    <ligand>
        <name>FAD</name>
        <dbReference type="ChEBI" id="CHEBI:57692"/>
    </ligand>
</feature>
<gene>
    <name evidence="5" type="primary">cry</name>
    <name evidence="5" type="ORF">PbB2_00037</name>
</gene>
<sequence length="413" mass="46249">MSLVQYNHSLQPLSHVDWTPTRAAGLARLEAFLPQAGPAYARTRNTDLGPQDRSNVSALSPWLARRILTEEEVGRRVLQVHGFVKAEKFIQEVYWRSYWKGWLELRPQVLTRFNSDRLALKRLEADDADLAHRLAQARAGQTGIACFDAWVEELTTLGWLHNHARMWFASIWIFTLQLPWQLGADFFFKHLMDADVASNTLSWRWVAGLHTKGKHYVARASNIEAHTQGRFNPVGQLNETALPLAEPFLETGPGQLPLAEMCLERRVGLLLTADDLHPHSINIPAKVVGAAVLGSAIIGPNDGPKNCFLRRAEQDACARMQADFDVDTQVRASVEDLVAWATSLNVREIVTPYAPVGPTGWQLADVQAALTSHGIRLVRLRRAWDSKTWPLATGGFFKLKEKLPKLVAEQAGR</sequence>
<dbReference type="AlphaFoldDB" id="A0A2P2E5P3"/>
<feature type="binding site" evidence="3">
    <location>
        <begin position="193"/>
        <end position="195"/>
    </location>
    <ligand>
        <name>FAD</name>
        <dbReference type="ChEBI" id="CHEBI:57692"/>
    </ligand>
</feature>
<dbReference type="Pfam" id="PF03441">
    <property type="entry name" value="FAD_binding_7"/>
    <property type="match status" value="1"/>
</dbReference>
<dbReference type="InterPro" id="IPR036134">
    <property type="entry name" value="Crypto/Photolyase_FAD-like_sf"/>
</dbReference>
<reference evidence="5 6" key="1">
    <citation type="journal article" date="2018" name="Genome Announc.">
        <title>Draft Genome Sequence of "Candidatus Phycosocius bacilliformis," an Alphaproteobacterial Ectosymbiont of the Hydrocarbon-Producing Green Alga Botryococcus braunii.</title>
        <authorList>
            <person name="Tanabe Y."/>
            <person name="Yamaguchi H."/>
            <person name="Watanabe M.M."/>
        </authorList>
    </citation>
    <scope>NUCLEOTIDE SEQUENCE [LARGE SCALE GENOMIC DNA]</scope>
    <source>
        <strain evidence="5 6">BOTRYCO-2</strain>
    </source>
</reference>
<evidence type="ECO:0000256" key="3">
    <source>
        <dbReference type="PIRSR" id="PIRSR602081-1"/>
    </source>
</evidence>
<dbReference type="InterPro" id="IPR002081">
    <property type="entry name" value="Cryptochrome/DNA_photolyase_1"/>
</dbReference>
<dbReference type="InterPro" id="IPR005101">
    <property type="entry name" value="Cryptochr/Photolyase_FAD-bd"/>
</dbReference>
<proteinExistence type="predicted"/>
<keyword evidence="1 3" id="KW-0285">Flavoprotein</keyword>
<comment type="caution">
    <text evidence="5">The sequence shown here is derived from an EMBL/GenBank/DDBJ whole genome shotgun (WGS) entry which is preliminary data.</text>
</comment>
<dbReference type="GO" id="GO:0071949">
    <property type="term" value="F:FAD binding"/>
    <property type="evidence" value="ECO:0007669"/>
    <property type="project" value="TreeGrafter"/>
</dbReference>
<comment type="cofactor">
    <cofactor evidence="3">
        <name>FAD</name>
        <dbReference type="ChEBI" id="CHEBI:57692"/>
    </cofactor>
    <text evidence="3">Binds 1 FAD per subunit.</text>
</comment>
<dbReference type="Gene3D" id="1.25.40.80">
    <property type="match status" value="1"/>
</dbReference>
<dbReference type="SUPFAM" id="SSF48173">
    <property type="entry name" value="Cryptochrome/photolyase FAD-binding domain"/>
    <property type="match status" value="1"/>
</dbReference>
<feature type="binding site" evidence="3">
    <location>
        <position position="40"/>
    </location>
    <ligand>
        <name>FAD</name>
        <dbReference type="ChEBI" id="CHEBI:57692"/>
    </ligand>
</feature>
<evidence type="ECO:0000256" key="2">
    <source>
        <dbReference type="ARBA" id="ARBA00022827"/>
    </source>
</evidence>
<dbReference type="Gene3D" id="1.10.579.10">
    <property type="entry name" value="DNA Cyclobutane Dipyrimidine Photolyase, subunit A, domain 3"/>
    <property type="match status" value="1"/>
</dbReference>
<keyword evidence="2 3" id="KW-0274">FAD</keyword>
<protein>
    <submittedName>
        <fullName evidence="5">Cryptochrome DASH</fullName>
    </submittedName>
</protein>
<evidence type="ECO:0000256" key="1">
    <source>
        <dbReference type="ARBA" id="ARBA00022630"/>
    </source>
</evidence>
<dbReference type="PANTHER" id="PTHR11455">
    <property type="entry name" value="CRYPTOCHROME"/>
    <property type="match status" value="1"/>
</dbReference>
<organism evidence="5 6">
    <name type="scientific">Candidatus Phycosocius bacilliformis</name>
    <dbReference type="NCBI Taxonomy" id="1445552"/>
    <lineage>
        <taxon>Bacteria</taxon>
        <taxon>Pseudomonadati</taxon>
        <taxon>Pseudomonadota</taxon>
        <taxon>Alphaproteobacteria</taxon>
        <taxon>Caulobacterales</taxon>
        <taxon>Caulobacterales incertae sedis</taxon>
        <taxon>Candidatus Phycosocius</taxon>
    </lineage>
</organism>
<dbReference type="GO" id="GO:0003677">
    <property type="term" value="F:DNA binding"/>
    <property type="evidence" value="ECO:0007669"/>
    <property type="project" value="TreeGrafter"/>
</dbReference>
<accession>A0A2P2E5P3</accession>
<dbReference type="GO" id="GO:0003904">
    <property type="term" value="F:deoxyribodipyrimidine photo-lyase activity"/>
    <property type="evidence" value="ECO:0007669"/>
    <property type="project" value="TreeGrafter"/>
</dbReference>
<name>A0A2P2E5P3_9PROT</name>
<keyword evidence="6" id="KW-1185">Reference proteome</keyword>
<evidence type="ECO:0000313" key="5">
    <source>
        <dbReference type="EMBL" id="GBF56382.1"/>
    </source>
</evidence>